<name>A0A3B0VFP2_9ZZZZ</name>
<feature type="transmembrane region" description="Helical" evidence="1">
    <location>
        <begin position="60"/>
        <end position="80"/>
    </location>
</feature>
<dbReference type="EMBL" id="UOEX01000223">
    <property type="protein sequence ID" value="VAW37752.1"/>
    <property type="molecule type" value="Genomic_DNA"/>
</dbReference>
<feature type="transmembrane region" description="Helical" evidence="1">
    <location>
        <begin position="100"/>
        <end position="123"/>
    </location>
</feature>
<evidence type="ECO:0000256" key="1">
    <source>
        <dbReference type="SAM" id="Phobius"/>
    </source>
</evidence>
<keyword evidence="1" id="KW-0812">Transmembrane</keyword>
<sequence length="133" mass="15940">MRYFLRVDEKTRRFNEEFSRKREEQQALQLITDKYSREALYRITDEELNARYNYFLAHHYARYVIIYMLPLFLTLAWLNQVYSAAVLGNPFVIIIPLNNFGVQGLSVTFLFLLTYVISLIIGFRLQKKWQPSS</sequence>
<accession>A0A3B0VFP2</accession>
<evidence type="ECO:0000313" key="2">
    <source>
        <dbReference type="EMBL" id="VAW37752.1"/>
    </source>
</evidence>
<gene>
    <name evidence="2" type="ORF">MNBD_DELTA03-809</name>
</gene>
<keyword evidence="1" id="KW-0472">Membrane</keyword>
<organism evidence="2">
    <name type="scientific">hydrothermal vent metagenome</name>
    <dbReference type="NCBI Taxonomy" id="652676"/>
    <lineage>
        <taxon>unclassified sequences</taxon>
        <taxon>metagenomes</taxon>
        <taxon>ecological metagenomes</taxon>
    </lineage>
</organism>
<proteinExistence type="predicted"/>
<dbReference type="AlphaFoldDB" id="A0A3B0VFP2"/>
<reference evidence="2" key="1">
    <citation type="submission" date="2018-06" db="EMBL/GenBank/DDBJ databases">
        <authorList>
            <person name="Zhirakovskaya E."/>
        </authorList>
    </citation>
    <scope>NUCLEOTIDE SEQUENCE</scope>
</reference>
<protein>
    <submittedName>
        <fullName evidence="2">Uncharacterized protein</fullName>
    </submittedName>
</protein>
<keyword evidence="1" id="KW-1133">Transmembrane helix</keyword>